<keyword evidence="2 5" id="KW-0812">Transmembrane</keyword>
<comment type="subcellular location">
    <subcellularLocation>
        <location evidence="1">Membrane</location>
    </subcellularLocation>
</comment>
<feature type="transmembrane region" description="Helical" evidence="5">
    <location>
        <begin position="6"/>
        <end position="28"/>
    </location>
</feature>
<evidence type="ECO:0000256" key="2">
    <source>
        <dbReference type="ARBA" id="ARBA00022692"/>
    </source>
</evidence>
<dbReference type="GO" id="GO:0008381">
    <property type="term" value="F:mechanosensitive monoatomic ion channel activity"/>
    <property type="evidence" value="ECO:0007669"/>
    <property type="project" value="InterPro"/>
</dbReference>
<dbReference type="AlphaFoldDB" id="A0AAD5LSI2"/>
<gene>
    <name evidence="7" type="ORF">P43SY_000213</name>
</gene>
<evidence type="ECO:0000256" key="1">
    <source>
        <dbReference type="ARBA" id="ARBA00004370"/>
    </source>
</evidence>
<dbReference type="Gene3D" id="2.30.30.60">
    <property type="match status" value="1"/>
</dbReference>
<evidence type="ECO:0000259" key="6">
    <source>
        <dbReference type="Pfam" id="PF00924"/>
    </source>
</evidence>
<sequence length="369" mass="41328">MELWRIGLAALVVAAAYLLTEPLLHKVFHAIRRRLGKRFRWVGDLQRFVVTYLAWLCITLVILVAAENILQIKSNSDAIKGIFYLMAVPIVLGTLALRKVVTNMIVRHFQWDRKSKEYDVKIFVVTETMKVLCGCLVIVEVFYIFFLKNKLAGFLVVELLLGIEAIMILSSYTVLKNVSTGLFLIFAEPFRSGSYCRILNLRGIIERVSLARTTMRREDGSLVFIPNGVFAAYEQTNFDPSDACEHTTTIRLHPWFTVRQTKLLLLDLQETCLEFAADRPAEQVFPGSAPSFSRPGRLSIQASAASAGASAMEAERLGAHDKALAISLDRLHTIKVWLVIDAQHVDASADAARTEVSSNLSTHELALLF</sequence>
<dbReference type="Proteomes" id="UP001209570">
    <property type="component" value="Unassembled WGS sequence"/>
</dbReference>
<reference evidence="7" key="1">
    <citation type="submission" date="2021-12" db="EMBL/GenBank/DDBJ databases">
        <title>Prjna785345.</title>
        <authorList>
            <person name="Rujirawat T."/>
            <person name="Krajaejun T."/>
        </authorList>
    </citation>
    <scope>NUCLEOTIDE SEQUENCE</scope>
    <source>
        <strain evidence="7">Pi057C3</strain>
    </source>
</reference>
<protein>
    <recommendedName>
        <fullName evidence="6">Mechanosensitive ion channel MscS domain-containing protein</fullName>
    </recommendedName>
</protein>
<feature type="transmembrane region" description="Helical" evidence="5">
    <location>
        <begin position="82"/>
        <end position="101"/>
    </location>
</feature>
<organism evidence="7 8">
    <name type="scientific">Pythium insidiosum</name>
    <name type="common">Pythiosis disease agent</name>
    <dbReference type="NCBI Taxonomy" id="114742"/>
    <lineage>
        <taxon>Eukaryota</taxon>
        <taxon>Sar</taxon>
        <taxon>Stramenopiles</taxon>
        <taxon>Oomycota</taxon>
        <taxon>Peronosporomycetes</taxon>
        <taxon>Pythiales</taxon>
        <taxon>Pythiaceae</taxon>
        <taxon>Pythium</taxon>
    </lineage>
</organism>
<dbReference type="InterPro" id="IPR045275">
    <property type="entry name" value="MscS_archaea/bacteria_type"/>
</dbReference>
<accession>A0AAD5LSI2</accession>
<feature type="transmembrane region" description="Helical" evidence="5">
    <location>
        <begin position="122"/>
        <end position="146"/>
    </location>
</feature>
<evidence type="ECO:0000256" key="4">
    <source>
        <dbReference type="ARBA" id="ARBA00023136"/>
    </source>
</evidence>
<dbReference type="GO" id="GO:0016020">
    <property type="term" value="C:membrane"/>
    <property type="evidence" value="ECO:0007669"/>
    <property type="project" value="UniProtKB-SubCell"/>
</dbReference>
<dbReference type="InterPro" id="IPR006685">
    <property type="entry name" value="MscS_channel_2nd"/>
</dbReference>
<keyword evidence="3 5" id="KW-1133">Transmembrane helix</keyword>
<feature type="domain" description="Mechanosensitive ion channel MscS" evidence="6">
    <location>
        <begin position="173"/>
        <end position="238"/>
    </location>
</feature>
<dbReference type="PANTHER" id="PTHR30221">
    <property type="entry name" value="SMALL-CONDUCTANCE MECHANOSENSITIVE CHANNEL"/>
    <property type="match status" value="1"/>
</dbReference>
<dbReference type="Pfam" id="PF00924">
    <property type="entry name" value="MS_channel_2nd"/>
    <property type="match status" value="1"/>
</dbReference>
<feature type="transmembrane region" description="Helical" evidence="5">
    <location>
        <begin position="49"/>
        <end position="70"/>
    </location>
</feature>
<dbReference type="InterPro" id="IPR023408">
    <property type="entry name" value="MscS_beta-dom_sf"/>
</dbReference>
<evidence type="ECO:0000256" key="5">
    <source>
        <dbReference type="SAM" id="Phobius"/>
    </source>
</evidence>
<keyword evidence="4 5" id="KW-0472">Membrane</keyword>
<proteinExistence type="predicted"/>
<evidence type="ECO:0000313" key="8">
    <source>
        <dbReference type="Proteomes" id="UP001209570"/>
    </source>
</evidence>
<keyword evidence="8" id="KW-1185">Reference proteome</keyword>
<evidence type="ECO:0000313" key="7">
    <source>
        <dbReference type="EMBL" id="KAJ0408009.1"/>
    </source>
</evidence>
<evidence type="ECO:0000256" key="3">
    <source>
        <dbReference type="ARBA" id="ARBA00022989"/>
    </source>
</evidence>
<dbReference type="InterPro" id="IPR010920">
    <property type="entry name" value="LSM_dom_sf"/>
</dbReference>
<name>A0AAD5LSI2_PYTIN</name>
<dbReference type="SUPFAM" id="SSF50182">
    <property type="entry name" value="Sm-like ribonucleoproteins"/>
    <property type="match status" value="1"/>
</dbReference>
<dbReference type="PANTHER" id="PTHR30221:SF1">
    <property type="entry name" value="SMALL-CONDUCTANCE MECHANOSENSITIVE CHANNEL"/>
    <property type="match status" value="1"/>
</dbReference>
<dbReference type="EMBL" id="JAKCXM010000015">
    <property type="protein sequence ID" value="KAJ0408009.1"/>
    <property type="molecule type" value="Genomic_DNA"/>
</dbReference>
<comment type="caution">
    <text evidence="7">The sequence shown here is derived from an EMBL/GenBank/DDBJ whole genome shotgun (WGS) entry which is preliminary data.</text>
</comment>